<dbReference type="InterPro" id="IPR027417">
    <property type="entry name" value="P-loop_NTPase"/>
</dbReference>
<dbReference type="GO" id="GO:0006139">
    <property type="term" value="P:nucleobase-containing compound metabolic process"/>
    <property type="evidence" value="ECO:0007669"/>
    <property type="project" value="InterPro"/>
</dbReference>
<keyword evidence="1" id="KW-0547">Nucleotide-binding</keyword>
<dbReference type="PANTHER" id="PTHR11472:SF34">
    <property type="entry name" value="REGULATOR OF TELOMERE ELONGATION HELICASE 1"/>
    <property type="match status" value="1"/>
</dbReference>
<sequence length="959" mass="102732">MSDESVTAESRLTGAEPWLDLPPALATPPGAGAVCDEAGARKIGRGAAEGFFTGGPVLVAHASLTARRLGLTPPPRSGDLMDVLELYAFVRPARFCAPSPTGLALSLGLAEPKSPEAQAAVLREAAAVLLRELAAPAYPQREAAYVLALTLQRAGWAWGERVVEALEAGGVRARQHRGSGLDVWSRLTEWEDEAPRGEAGSAPVDSESARIRLEKLLQASGLDETRPTQSDYAAEAAFAFSPRNEEGRPRVLLAEAGTGTGKTLGYLAPASLWAERNQGAAWISTYTRALQRQIDRESHALWPDPDERRRKTVIRKGRENYLCVLNLQDMVQAAQLGNGDLIGLGLAGRWALHTRDGDMTGGDFPGWLSGLFAVPPAHAAGAANLVDRRGECVHAACPHYRTCFVEKTIRASRRADLVIANHALVLTQAAFDGARSARGQQQDGETAALKRIVFDEGHHLFDAADSAFSACLSGQEAAELRRWIRGPEGRGRRGRGLEQRLGDLVGDNEAALKALQDAIRAAAALPGEGVSGRVAPASGEVNPIGPIEAFLAAALDQLRARTAETPYGGAEFGMECALKPVTEAVAETARAAAQALAAVEAPLLALARHLEDVLDDEAAELDGSQRSRIEGALRGLDRRARMTLPGWRSMLAALEDGGSEPDPDFVDWLSAETAFGRIHDVALRRHWIDPTVPLEAAVIAPSHGVLVTSATLSDPLQDDPFDLARLRTGSARLIEPPRTLKVESPFDYAASSRVIVVNDLVKDDPRQTAAAMRELFLAAGGGGLGLFTAIRRLKAVYERLGPDLAKAGVPLYAQHVDPLEVGALVDMFRVEENACLLGTDAVRDGVDVPGRSLRVLAFDRAPWPRPDLLHKARRERLGGQFGQGRGYDDALARARIAQAFGRLIRRADDKGVFLMLDAATPTRLFASLPPGIEVQRMGLADAVALTRDFLQTTPQTETD</sequence>
<feature type="domain" description="Helicase ATP-binding" evidence="6">
    <location>
        <begin position="215"/>
        <end position="521"/>
    </location>
</feature>
<gene>
    <name evidence="7" type="ORF">GGQ93_002849</name>
</gene>
<comment type="similarity">
    <text evidence="4">Belongs to the helicase family. DinG subfamily.</text>
</comment>
<dbReference type="Pfam" id="PF13307">
    <property type="entry name" value="Helicase_C_2"/>
    <property type="match status" value="1"/>
</dbReference>
<dbReference type="PROSITE" id="PS51193">
    <property type="entry name" value="HELICASE_ATP_BIND_2"/>
    <property type="match status" value="1"/>
</dbReference>
<evidence type="ECO:0000256" key="5">
    <source>
        <dbReference type="SAM" id="MobiDB-lite"/>
    </source>
</evidence>
<protein>
    <submittedName>
        <fullName evidence="7">ATP-dependent DNA helicase DinG</fullName>
        <ecNumber evidence="7">3.6.4.12</ecNumber>
    </submittedName>
</protein>
<comment type="caution">
    <text evidence="7">The sequence shown here is derived from an EMBL/GenBank/DDBJ whole genome shotgun (WGS) entry which is preliminary data.</text>
</comment>
<dbReference type="EC" id="3.6.4.12" evidence="7"/>
<organism evidence="7 8">
    <name type="scientific">Brevundimonas aurantiaca</name>
    <dbReference type="NCBI Taxonomy" id="74316"/>
    <lineage>
        <taxon>Bacteria</taxon>
        <taxon>Pseudomonadati</taxon>
        <taxon>Pseudomonadota</taxon>
        <taxon>Alphaproteobacteria</taxon>
        <taxon>Caulobacterales</taxon>
        <taxon>Caulobacteraceae</taxon>
        <taxon>Brevundimonas</taxon>
    </lineage>
</organism>
<keyword evidence="8" id="KW-1185">Reference proteome</keyword>
<dbReference type="EMBL" id="JACHOQ010000010">
    <property type="protein sequence ID" value="MBB5741111.1"/>
    <property type="molecule type" value="Genomic_DNA"/>
</dbReference>
<dbReference type="SMART" id="SM00491">
    <property type="entry name" value="HELICc2"/>
    <property type="match status" value="1"/>
</dbReference>
<evidence type="ECO:0000313" key="8">
    <source>
        <dbReference type="Proteomes" id="UP000527324"/>
    </source>
</evidence>
<dbReference type="Proteomes" id="UP000527324">
    <property type="component" value="Unassembled WGS sequence"/>
</dbReference>
<feature type="region of interest" description="Disordered" evidence="5">
    <location>
        <begin position="1"/>
        <end position="23"/>
    </location>
</feature>
<dbReference type="Gene3D" id="3.40.50.300">
    <property type="entry name" value="P-loop containing nucleotide triphosphate hydrolases"/>
    <property type="match status" value="2"/>
</dbReference>
<accession>A0A7W9C961</accession>
<proteinExistence type="inferred from homology"/>
<dbReference type="SUPFAM" id="SSF52540">
    <property type="entry name" value="P-loop containing nucleoside triphosphate hydrolases"/>
    <property type="match status" value="2"/>
</dbReference>
<dbReference type="GO" id="GO:0003676">
    <property type="term" value="F:nucleic acid binding"/>
    <property type="evidence" value="ECO:0007669"/>
    <property type="project" value="InterPro"/>
</dbReference>
<evidence type="ECO:0000259" key="6">
    <source>
        <dbReference type="PROSITE" id="PS51193"/>
    </source>
</evidence>
<dbReference type="GO" id="GO:0003678">
    <property type="term" value="F:DNA helicase activity"/>
    <property type="evidence" value="ECO:0007669"/>
    <property type="project" value="UniProtKB-EC"/>
</dbReference>
<dbReference type="GO" id="GO:0005524">
    <property type="term" value="F:ATP binding"/>
    <property type="evidence" value="ECO:0007669"/>
    <property type="project" value="UniProtKB-KW"/>
</dbReference>
<dbReference type="InterPro" id="IPR006555">
    <property type="entry name" value="ATP-dep_Helicase_C"/>
</dbReference>
<feature type="compositionally biased region" description="Polar residues" evidence="5">
    <location>
        <begin position="1"/>
        <end position="10"/>
    </location>
</feature>
<name>A0A7W9C961_9CAUL</name>
<dbReference type="PANTHER" id="PTHR11472">
    <property type="entry name" value="DNA REPAIR DEAD HELICASE RAD3/XP-D SUBFAMILY MEMBER"/>
    <property type="match status" value="1"/>
</dbReference>
<evidence type="ECO:0000256" key="4">
    <source>
        <dbReference type="ARBA" id="ARBA00038058"/>
    </source>
</evidence>
<evidence type="ECO:0000313" key="7">
    <source>
        <dbReference type="EMBL" id="MBB5741111.1"/>
    </source>
</evidence>
<reference evidence="7 8" key="1">
    <citation type="submission" date="2020-08" db="EMBL/GenBank/DDBJ databases">
        <title>Genomic Encyclopedia of Type Strains, Phase IV (KMG-IV): sequencing the most valuable type-strain genomes for metagenomic binning, comparative biology and taxonomic classification.</title>
        <authorList>
            <person name="Goeker M."/>
        </authorList>
    </citation>
    <scope>NUCLEOTIDE SEQUENCE [LARGE SCALE GENOMIC DNA]</scope>
    <source>
        <strain evidence="7 8">DSM 4731</strain>
    </source>
</reference>
<dbReference type="AlphaFoldDB" id="A0A7W9C961"/>
<evidence type="ECO:0000256" key="2">
    <source>
        <dbReference type="ARBA" id="ARBA00022801"/>
    </source>
</evidence>
<keyword evidence="2 7" id="KW-0378">Hydrolase</keyword>
<keyword evidence="7" id="KW-0347">Helicase</keyword>
<evidence type="ECO:0000256" key="1">
    <source>
        <dbReference type="ARBA" id="ARBA00022741"/>
    </source>
</evidence>
<keyword evidence="3" id="KW-0067">ATP-binding</keyword>
<dbReference type="InterPro" id="IPR045028">
    <property type="entry name" value="DinG/Rad3-like"/>
</dbReference>
<dbReference type="GO" id="GO:0016818">
    <property type="term" value="F:hydrolase activity, acting on acid anhydrides, in phosphorus-containing anhydrides"/>
    <property type="evidence" value="ECO:0007669"/>
    <property type="project" value="InterPro"/>
</dbReference>
<dbReference type="InterPro" id="IPR014013">
    <property type="entry name" value="Helic_SF1/SF2_ATP-bd_DinG/Rad3"/>
</dbReference>
<dbReference type="RefSeq" id="WP_183217855.1">
    <property type="nucleotide sequence ID" value="NZ_JACHOQ010000010.1"/>
</dbReference>
<evidence type="ECO:0000256" key="3">
    <source>
        <dbReference type="ARBA" id="ARBA00022840"/>
    </source>
</evidence>